<evidence type="ECO:0000256" key="5">
    <source>
        <dbReference type="RuleBase" id="RU000461"/>
    </source>
</evidence>
<keyword evidence="5" id="KW-0560">Oxidoreductase</keyword>
<proteinExistence type="inferred from homology"/>
<name>A0ABY6U4K0_BIOOC</name>
<dbReference type="PANTHER" id="PTHR24305">
    <property type="entry name" value="CYTOCHROME P450"/>
    <property type="match status" value="1"/>
</dbReference>
<dbReference type="CDD" id="cd11062">
    <property type="entry name" value="CYP58-like"/>
    <property type="match status" value="1"/>
</dbReference>
<evidence type="ECO:0008006" key="9">
    <source>
        <dbReference type="Google" id="ProtNLM"/>
    </source>
</evidence>
<keyword evidence="6" id="KW-1133">Transmembrane helix</keyword>
<keyword evidence="6" id="KW-0472">Membrane</keyword>
<keyword evidence="2 5" id="KW-0349">Heme</keyword>
<comment type="cofactor">
    <cofactor evidence="1">
        <name>heme</name>
        <dbReference type="ChEBI" id="CHEBI:30413"/>
    </cofactor>
</comment>
<dbReference type="Gene3D" id="1.10.630.10">
    <property type="entry name" value="Cytochrome P450"/>
    <property type="match status" value="1"/>
</dbReference>
<protein>
    <recommendedName>
        <fullName evidence="9">Trichodiene oxygenase</fullName>
    </recommendedName>
</protein>
<dbReference type="SUPFAM" id="SSF48264">
    <property type="entry name" value="Cytochrome P450"/>
    <property type="match status" value="1"/>
</dbReference>
<dbReference type="PANTHER" id="PTHR24305:SF147">
    <property type="entry name" value="P450, PUTATIVE (EUROFUNG)-RELATED"/>
    <property type="match status" value="1"/>
</dbReference>
<dbReference type="Proteomes" id="UP000766486">
    <property type="component" value="Unassembled WGS sequence"/>
</dbReference>
<organism evidence="7 8">
    <name type="scientific">Bionectria ochroleuca</name>
    <name type="common">Gliocladium roseum</name>
    <dbReference type="NCBI Taxonomy" id="29856"/>
    <lineage>
        <taxon>Eukaryota</taxon>
        <taxon>Fungi</taxon>
        <taxon>Dikarya</taxon>
        <taxon>Ascomycota</taxon>
        <taxon>Pezizomycotina</taxon>
        <taxon>Sordariomycetes</taxon>
        <taxon>Hypocreomycetidae</taxon>
        <taxon>Hypocreales</taxon>
        <taxon>Bionectriaceae</taxon>
        <taxon>Clonostachys</taxon>
    </lineage>
</organism>
<sequence>MTGPTYIAQELCNALDKHGLHYLISIILSLTGYYLFLFAYRLTFHPLAGFPGPRCAAATYAYEFWFDVVLWGRYTHEIKRLHERYGPIIRINPDELHCNDPDFIDAIYATGHRKINKPRHFVSAFPHSVHQTGVGTIDHDQHRLRRGAMNKFFSRSQIYQLEGLVNDNAQKLCDRLLEFQGQEPVQIVNPYSCFSSDVITEYCFGESFEYLNQPTWEPNYRTALNILFGYIHIFRHFSILGYLIEIIPLSVVSRISTNAGHVMKDLKVIIPEKIRRAESTSPIAASTSQSTILLSMMGSDLPSSERTIKRLAAEANVLMIGGTQSTSVTLELVTYHLLANPSIAERLQVELSTVIRDPKIIPPWRNLEKLPYFTAVILETLRLVYGAPGRLPRIAMDQDLFYSGTWRSPHSDGKVDVSHVIPKGYAIGMSAFIVHMDETIFPRPAMFDPERWLDKTGEVKRGLERYLLTFSRGSRNCVGMQLAYCELYICIAALQLRVLPRMRLYKTNESDVQYDHDELVGKPRPDSQGCRVLIV</sequence>
<dbReference type="InterPro" id="IPR001128">
    <property type="entry name" value="Cyt_P450"/>
</dbReference>
<evidence type="ECO:0000256" key="1">
    <source>
        <dbReference type="ARBA" id="ARBA00001971"/>
    </source>
</evidence>
<keyword evidence="5" id="KW-0503">Monooxygenase</keyword>
<keyword evidence="8" id="KW-1185">Reference proteome</keyword>
<evidence type="ECO:0000256" key="3">
    <source>
        <dbReference type="ARBA" id="ARBA00022723"/>
    </source>
</evidence>
<accession>A0ABY6U4K0</accession>
<evidence type="ECO:0000256" key="6">
    <source>
        <dbReference type="SAM" id="Phobius"/>
    </source>
</evidence>
<evidence type="ECO:0000313" key="7">
    <source>
        <dbReference type="EMBL" id="VUC26000.1"/>
    </source>
</evidence>
<dbReference type="InterPro" id="IPR050121">
    <property type="entry name" value="Cytochrome_P450_monoxygenase"/>
</dbReference>
<keyword evidence="3 5" id="KW-0479">Metal-binding</keyword>
<gene>
    <name evidence="7" type="ORF">CLO192961_LOCUS179499</name>
</gene>
<dbReference type="Pfam" id="PF00067">
    <property type="entry name" value="p450"/>
    <property type="match status" value="1"/>
</dbReference>
<keyword evidence="4 5" id="KW-0408">Iron</keyword>
<reference evidence="7 8" key="1">
    <citation type="submission" date="2019-06" db="EMBL/GenBank/DDBJ databases">
        <authorList>
            <person name="Broberg M."/>
        </authorList>
    </citation>
    <scope>NUCLEOTIDE SEQUENCE [LARGE SCALE GENOMIC DNA]</scope>
</reference>
<dbReference type="InterPro" id="IPR017972">
    <property type="entry name" value="Cyt_P450_CS"/>
</dbReference>
<comment type="caution">
    <text evidence="7">The sequence shown here is derived from an EMBL/GenBank/DDBJ whole genome shotgun (WGS) entry which is preliminary data.</text>
</comment>
<dbReference type="InterPro" id="IPR002401">
    <property type="entry name" value="Cyt_P450_E_grp-I"/>
</dbReference>
<keyword evidence="6" id="KW-0812">Transmembrane</keyword>
<dbReference type="PRINTS" id="PR00463">
    <property type="entry name" value="EP450I"/>
</dbReference>
<evidence type="ECO:0000256" key="4">
    <source>
        <dbReference type="ARBA" id="ARBA00023004"/>
    </source>
</evidence>
<evidence type="ECO:0000256" key="2">
    <source>
        <dbReference type="ARBA" id="ARBA00022617"/>
    </source>
</evidence>
<dbReference type="EMBL" id="CABFNS010000742">
    <property type="protein sequence ID" value="VUC26000.1"/>
    <property type="molecule type" value="Genomic_DNA"/>
</dbReference>
<evidence type="ECO:0000313" key="8">
    <source>
        <dbReference type="Proteomes" id="UP000766486"/>
    </source>
</evidence>
<feature type="transmembrane region" description="Helical" evidence="6">
    <location>
        <begin position="20"/>
        <end position="40"/>
    </location>
</feature>
<dbReference type="PRINTS" id="PR00385">
    <property type="entry name" value="P450"/>
</dbReference>
<dbReference type="PROSITE" id="PS00086">
    <property type="entry name" value="CYTOCHROME_P450"/>
    <property type="match status" value="1"/>
</dbReference>
<dbReference type="InterPro" id="IPR036396">
    <property type="entry name" value="Cyt_P450_sf"/>
</dbReference>
<comment type="similarity">
    <text evidence="5">Belongs to the cytochrome P450 family.</text>
</comment>